<comment type="caution">
    <text evidence="2">The sequence shown here is derived from an EMBL/GenBank/DDBJ whole genome shotgun (WGS) entry which is preliminary data.</text>
</comment>
<dbReference type="Proteomes" id="UP001303115">
    <property type="component" value="Unassembled WGS sequence"/>
</dbReference>
<gene>
    <name evidence="2" type="ORF">C8A01DRAFT_21305</name>
</gene>
<feature type="chain" id="PRO_5042891046" evidence="1">
    <location>
        <begin position="17"/>
        <end position="72"/>
    </location>
</feature>
<keyword evidence="3" id="KW-1185">Reference proteome</keyword>
<evidence type="ECO:0000313" key="3">
    <source>
        <dbReference type="Proteomes" id="UP001303115"/>
    </source>
</evidence>
<evidence type="ECO:0000313" key="2">
    <source>
        <dbReference type="EMBL" id="KAK4031470.1"/>
    </source>
</evidence>
<organism evidence="2 3">
    <name type="scientific">Parachaetomium inaequale</name>
    <dbReference type="NCBI Taxonomy" id="2588326"/>
    <lineage>
        <taxon>Eukaryota</taxon>
        <taxon>Fungi</taxon>
        <taxon>Dikarya</taxon>
        <taxon>Ascomycota</taxon>
        <taxon>Pezizomycotina</taxon>
        <taxon>Sordariomycetes</taxon>
        <taxon>Sordariomycetidae</taxon>
        <taxon>Sordariales</taxon>
        <taxon>Chaetomiaceae</taxon>
        <taxon>Parachaetomium</taxon>
    </lineage>
</organism>
<dbReference type="AlphaFoldDB" id="A0AAN6SLG9"/>
<evidence type="ECO:0000256" key="1">
    <source>
        <dbReference type="SAM" id="SignalP"/>
    </source>
</evidence>
<feature type="signal peptide" evidence="1">
    <location>
        <begin position="1"/>
        <end position="16"/>
    </location>
</feature>
<sequence>MKGIHVVAFLFAAAFAAPLNQSRGSCGNSKRETGVVARVLLSALDTLKDKREVTEVDVDEISQALYSSWCTP</sequence>
<keyword evidence="1" id="KW-0732">Signal</keyword>
<protein>
    <submittedName>
        <fullName evidence="2">Uncharacterized protein</fullName>
    </submittedName>
</protein>
<name>A0AAN6SLG9_9PEZI</name>
<accession>A0AAN6SLG9</accession>
<proteinExistence type="predicted"/>
<reference evidence="3" key="1">
    <citation type="journal article" date="2023" name="Mol. Phylogenet. Evol.">
        <title>Genome-scale phylogeny and comparative genomics of the fungal order Sordariales.</title>
        <authorList>
            <person name="Hensen N."/>
            <person name="Bonometti L."/>
            <person name="Westerberg I."/>
            <person name="Brannstrom I.O."/>
            <person name="Guillou S."/>
            <person name="Cros-Aarteil S."/>
            <person name="Calhoun S."/>
            <person name="Haridas S."/>
            <person name="Kuo A."/>
            <person name="Mondo S."/>
            <person name="Pangilinan J."/>
            <person name="Riley R."/>
            <person name="LaButti K."/>
            <person name="Andreopoulos B."/>
            <person name="Lipzen A."/>
            <person name="Chen C."/>
            <person name="Yan M."/>
            <person name="Daum C."/>
            <person name="Ng V."/>
            <person name="Clum A."/>
            <person name="Steindorff A."/>
            <person name="Ohm R.A."/>
            <person name="Martin F."/>
            <person name="Silar P."/>
            <person name="Natvig D.O."/>
            <person name="Lalanne C."/>
            <person name="Gautier V."/>
            <person name="Ament-Velasquez S.L."/>
            <person name="Kruys A."/>
            <person name="Hutchinson M.I."/>
            <person name="Powell A.J."/>
            <person name="Barry K."/>
            <person name="Miller A.N."/>
            <person name="Grigoriev I.V."/>
            <person name="Debuchy R."/>
            <person name="Gladieux P."/>
            <person name="Hiltunen Thoren M."/>
            <person name="Johannesson H."/>
        </authorList>
    </citation>
    <scope>NUCLEOTIDE SEQUENCE [LARGE SCALE GENOMIC DNA]</scope>
    <source>
        <strain evidence="3">CBS 284.82</strain>
    </source>
</reference>
<dbReference type="EMBL" id="MU854795">
    <property type="protein sequence ID" value="KAK4031470.1"/>
    <property type="molecule type" value="Genomic_DNA"/>
</dbReference>